<dbReference type="InterPro" id="IPR036291">
    <property type="entry name" value="NAD(P)-bd_dom_sf"/>
</dbReference>
<feature type="domain" description="3-hydroxyisobutyrate dehydrogenase-like NAD-binding" evidence="5">
    <location>
        <begin position="174"/>
        <end position="293"/>
    </location>
</feature>
<comment type="caution">
    <text evidence="6">The sequence shown here is derived from an EMBL/GenBank/DDBJ whole genome shotgun (WGS) entry which is preliminary data.</text>
</comment>
<dbReference type="InterPro" id="IPR051265">
    <property type="entry name" value="HIBADH-related_NP60_sf"/>
</dbReference>
<dbReference type="SUPFAM" id="SSF51735">
    <property type="entry name" value="NAD(P)-binding Rossmann-fold domains"/>
    <property type="match status" value="1"/>
</dbReference>
<dbReference type="InterPro" id="IPR029154">
    <property type="entry name" value="HIBADH-like_NADP-bd"/>
</dbReference>
<sequence>MRKPVIPTPMRIGFLGLGIMGQGMVMNLLRSGHEVTVWNRTALKCKDFVKAGAFKGNNPAEVVQSCDITFSCVADSTAVKDLVFGNSGVLQGITRGKCYVEMSTIDEETMQDVGEAISARGGVFLEAPVVGSRVPALEGQLIILAAGDRKLYDDCFSCFEAMGKKALFLGSDVGAATRMKLIINMFMGTVVASLAEAMAMAEKVGLDQEDVAEVFSLGALSCPTVIHKSQAILNQKYDPHFPLQHQQKDIRLSLLLGDKVEQPLYVAAAANELYKKARRLGYGDSDIAAVYRAASA</sequence>
<dbReference type="Gene3D" id="3.40.50.720">
    <property type="entry name" value="NAD(P)-binding Rossmann-like Domain"/>
    <property type="match status" value="1"/>
</dbReference>
<dbReference type="InterPro" id="IPR013328">
    <property type="entry name" value="6PGD_dom2"/>
</dbReference>
<keyword evidence="2" id="KW-0560">Oxidoreductase</keyword>
<dbReference type="Pfam" id="PF03446">
    <property type="entry name" value="NAD_binding_2"/>
    <property type="match status" value="1"/>
</dbReference>
<dbReference type="SUPFAM" id="SSF48179">
    <property type="entry name" value="6-phosphogluconate dehydrogenase C-terminal domain-like"/>
    <property type="match status" value="1"/>
</dbReference>
<dbReference type="EMBL" id="JARBDR010000923">
    <property type="protein sequence ID" value="KAJ8298517.1"/>
    <property type="molecule type" value="Genomic_DNA"/>
</dbReference>
<accession>A0ABQ9E3R6</accession>
<evidence type="ECO:0000256" key="3">
    <source>
        <dbReference type="ARBA" id="ARBA00023027"/>
    </source>
</evidence>
<gene>
    <name evidence="6" type="ORF">KUTeg_025048</name>
</gene>
<protein>
    <recommendedName>
        <fullName evidence="8">3-hydroxyisobutyrate dehydrogenase</fullName>
    </recommendedName>
</protein>
<dbReference type="Pfam" id="PF14833">
    <property type="entry name" value="NAD_binding_11"/>
    <property type="match status" value="1"/>
</dbReference>
<dbReference type="Gene3D" id="1.10.1040.10">
    <property type="entry name" value="N-(1-d-carboxylethyl)-l-norvaline Dehydrogenase, domain 2"/>
    <property type="match status" value="1"/>
</dbReference>
<dbReference type="InterPro" id="IPR002204">
    <property type="entry name" value="3-OH-isobutyrate_DH-rel_CS"/>
</dbReference>
<dbReference type="PANTHER" id="PTHR43580:SF2">
    <property type="entry name" value="CYTOKINE-LIKE NUCLEAR FACTOR N-PAC"/>
    <property type="match status" value="1"/>
</dbReference>
<evidence type="ECO:0000313" key="6">
    <source>
        <dbReference type="EMBL" id="KAJ8298517.1"/>
    </source>
</evidence>
<evidence type="ECO:0000259" key="4">
    <source>
        <dbReference type="Pfam" id="PF03446"/>
    </source>
</evidence>
<keyword evidence="3" id="KW-0520">NAD</keyword>
<dbReference type="InterPro" id="IPR015815">
    <property type="entry name" value="HIBADH-related"/>
</dbReference>
<evidence type="ECO:0000256" key="1">
    <source>
        <dbReference type="ARBA" id="ARBA00007598"/>
    </source>
</evidence>
<dbReference type="PIRSF" id="PIRSF000103">
    <property type="entry name" value="HIBADH"/>
    <property type="match status" value="1"/>
</dbReference>
<feature type="domain" description="6-phosphogluconate dehydrogenase NADP-binding" evidence="4">
    <location>
        <begin position="11"/>
        <end position="169"/>
    </location>
</feature>
<keyword evidence="7" id="KW-1185">Reference proteome</keyword>
<dbReference type="Proteomes" id="UP001217089">
    <property type="component" value="Unassembled WGS sequence"/>
</dbReference>
<evidence type="ECO:0008006" key="8">
    <source>
        <dbReference type="Google" id="ProtNLM"/>
    </source>
</evidence>
<evidence type="ECO:0000259" key="5">
    <source>
        <dbReference type="Pfam" id="PF14833"/>
    </source>
</evidence>
<evidence type="ECO:0000256" key="2">
    <source>
        <dbReference type="ARBA" id="ARBA00023002"/>
    </source>
</evidence>
<reference evidence="6 7" key="1">
    <citation type="submission" date="2022-12" db="EMBL/GenBank/DDBJ databases">
        <title>Chromosome-level genome of Tegillarca granosa.</title>
        <authorList>
            <person name="Kim J."/>
        </authorList>
    </citation>
    <scope>NUCLEOTIDE SEQUENCE [LARGE SCALE GENOMIC DNA]</scope>
    <source>
        <strain evidence="6">Teg-2019</strain>
        <tissue evidence="6">Adductor muscle</tissue>
    </source>
</reference>
<organism evidence="6 7">
    <name type="scientific">Tegillarca granosa</name>
    <name type="common">Malaysian cockle</name>
    <name type="synonym">Anadara granosa</name>
    <dbReference type="NCBI Taxonomy" id="220873"/>
    <lineage>
        <taxon>Eukaryota</taxon>
        <taxon>Metazoa</taxon>
        <taxon>Spiralia</taxon>
        <taxon>Lophotrochozoa</taxon>
        <taxon>Mollusca</taxon>
        <taxon>Bivalvia</taxon>
        <taxon>Autobranchia</taxon>
        <taxon>Pteriomorphia</taxon>
        <taxon>Arcoida</taxon>
        <taxon>Arcoidea</taxon>
        <taxon>Arcidae</taxon>
        <taxon>Tegillarca</taxon>
    </lineage>
</organism>
<dbReference type="PANTHER" id="PTHR43580">
    <property type="entry name" value="OXIDOREDUCTASE GLYR1-RELATED"/>
    <property type="match status" value="1"/>
</dbReference>
<dbReference type="InterPro" id="IPR008927">
    <property type="entry name" value="6-PGluconate_DH-like_C_sf"/>
</dbReference>
<comment type="similarity">
    <text evidence="1">Belongs to the HIBADH-related family. NP60 subfamily.</text>
</comment>
<name>A0ABQ9E3R6_TEGGR</name>
<proteinExistence type="inferred from homology"/>
<dbReference type="PROSITE" id="PS00895">
    <property type="entry name" value="3_HYDROXYISOBUT_DH"/>
    <property type="match status" value="1"/>
</dbReference>
<dbReference type="InterPro" id="IPR006115">
    <property type="entry name" value="6PGDH_NADP-bd"/>
</dbReference>
<evidence type="ECO:0000313" key="7">
    <source>
        <dbReference type="Proteomes" id="UP001217089"/>
    </source>
</evidence>